<dbReference type="EMBL" id="JAHUZE010000001">
    <property type="protein sequence ID" value="MBV7377760.1"/>
    <property type="molecule type" value="Genomic_DNA"/>
</dbReference>
<dbReference type="Pfam" id="PF00765">
    <property type="entry name" value="Autoind_synth"/>
    <property type="match status" value="1"/>
</dbReference>
<dbReference type="RefSeq" id="WP_218390630.1">
    <property type="nucleotide sequence ID" value="NZ_JAHUZE010000001.1"/>
</dbReference>
<reference evidence="3 4" key="1">
    <citation type="submission" date="2021-05" db="EMBL/GenBank/DDBJ databases">
        <title>Culturable bacteria isolated from Daya Bay.</title>
        <authorList>
            <person name="Zheng W."/>
            <person name="Yu S."/>
            <person name="Huang Y."/>
        </authorList>
    </citation>
    <scope>NUCLEOTIDE SEQUENCE [LARGE SCALE GENOMIC DNA]</scope>
    <source>
        <strain evidence="3 4">DP4N28-5</strain>
    </source>
</reference>
<evidence type="ECO:0000313" key="4">
    <source>
        <dbReference type="Proteomes" id="UP000756530"/>
    </source>
</evidence>
<gene>
    <name evidence="3" type="ORF">KJP28_02405</name>
</gene>
<comment type="caution">
    <text evidence="3">The sequence shown here is derived from an EMBL/GenBank/DDBJ whole genome shotgun (WGS) entry which is preliminary data.</text>
</comment>
<organism evidence="3 4">
    <name type="scientific">Maritimibacter dapengensis</name>
    <dbReference type="NCBI Taxonomy" id="2836868"/>
    <lineage>
        <taxon>Bacteria</taxon>
        <taxon>Pseudomonadati</taxon>
        <taxon>Pseudomonadota</taxon>
        <taxon>Alphaproteobacteria</taxon>
        <taxon>Rhodobacterales</taxon>
        <taxon>Roseobacteraceae</taxon>
        <taxon>Maritimibacter</taxon>
    </lineage>
</organism>
<keyword evidence="2" id="KW-0071">Autoinducer synthesis</keyword>
<protein>
    <submittedName>
        <fullName evidence="3">Autoinducer synthase</fullName>
    </submittedName>
</protein>
<proteinExistence type="inferred from homology"/>
<dbReference type="Proteomes" id="UP000756530">
    <property type="component" value="Unassembled WGS sequence"/>
</dbReference>
<dbReference type="PANTHER" id="PTHR39322">
    <property type="entry name" value="ACYL-HOMOSERINE-LACTONE SYNTHASE"/>
    <property type="match status" value="1"/>
</dbReference>
<dbReference type="InterPro" id="IPR001690">
    <property type="entry name" value="Autoind_synthase"/>
</dbReference>
<sequence>MLRYLYASDLARFPRLAGSMFRDRADQFARRLGWDVDVNDAGEERDQYDALNPLYVIWEQADGSHGGSMRFMQTTGRCMVNEHFAFLNGGERIESPFIWECTRFCLAPGAEKRASAALVLGAGELMEHFKLQHYVGVFDARMERIYRLMGLEPEVLGRQGEGRDALGVGLWEMDPAAFAPMLARVGVDRATSRGWLRYSLARGRPEAALSASA</sequence>
<evidence type="ECO:0000256" key="1">
    <source>
        <dbReference type="ARBA" id="ARBA00022679"/>
    </source>
</evidence>
<comment type="similarity">
    <text evidence="2">Belongs to the autoinducer synthase family.</text>
</comment>
<keyword evidence="4" id="KW-1185">Reference proteome</keyword>
<evidence type="ECO:0000313" key="3">
    <source>
        <dbReference type="EMBL" id="MBV7377760.1"/>
    </source>
</evidence>
<dbReference type="PANTHER" id="PTHR39322:SF1">
    <property type="entry name" value="ISOVALERYL-HOMOSERINE LACTONE SYNTHASE"/>
    <property type="match status" value="1"/>
</dbReference>
<evidence type="ECO:0000256" key="2">
    <source>
        <dbReference type="PROSITE-ProRule" id="PRU00533"/>
    </source>
</evidence>
<keyword evidence="2" id="KW-0673">Quorum sensing</keyword>
<name>A0ABS6SYE4_9RHOB</name>
<dbReference type="PROSITE" id="PS51187">
    <property type="entry name" value="AUTOINDUCER_SYNTH_2"/>
    <property type="match status" value="1"/>
</dbReference>
<accession>A0ABS6SYE4</accession>
<keyword evidence="1" id="KW-0808">Transferase</keyword>